<sequence length="96" mass="11333">MKILKILKTNIENILNRDAKNIELFYIYIYFFFDGKNNAKQYLNNFINQNNLKKRFKGLYHSLGNATKESIDINVCEFSGANTIKFAYLNEIKIKI</sequence>
<gene>
    <name evidence="1" type="ORF">RN98_11275</name>
</gene>
<dbReference type="EMBL" id="CP012713">
    <property type="protein sequence ID" value="ALF18717.1"/>
    <property type="molecule type" value="Genomic_DNA"/>
</dbReference>
<dbReference type="AlphaFoldDB" id="A0A0M4RYH2"/>
<reference evidence="1 2" key="1">
    <citation type="submission" date="2015-09" db="EMBL/GenBank/DDBJ databases">
        <authorList>
            <person name="Jackson K.R."/>
            <person name="Lunt B.L."/>
            <person name="Fisher J.N.B."/>
            <person name="Gardner A.V."/>
            <person name="Bailey M.E."/>
            <person name="Deus L.M."/>
            <person name="Earl A.S."/>
            <person name="Gibby P.D."/>
            <person name="Hartmann K.A."/>
            <person name="Liu J.E."/>
            <person name="Manci A.M."/>
            <person name="Nielsen D.A."/>
            <person name="Solomon M.B."/>
            <person name="Breakwell D.P."/>
            <person name="Burnett S.H."/>
            <person name="Grose J.H."/>
        </authorList>
    </citation>
    <scope>NUCLEOTIDE SEQUENCE [LARGE SCALE GENOMIC DNA]</scope>
    <source>
        <strain evidence="1 2">KCOM 1279</strain>
    </source>
</reference>
<name>A0A0M4RYH2_9FUSO</name>
<organism evidence="1">
    <name type="scientific">Fusobacterium animalis</name>
    <dbReference type="NCBI Taxonomy" id="76859"/>
    <lineage>
        <taxon>Bacteria</taxon>
        <taxon>Fusobacteriati</taxon>
        <taxon>Fusobacteriota</taxon>
        <taxon>Fusobacteriia</taxon>
        <taxon>Fusobacteriales</taxon>
        <taxon>Fusobacteriaceae</taxon>
        <taxon>Fusobacterium</taxon>
    </lineage>
</organism>
<dbReference type="RefSeq" id="WP_060676770.1">
    <property type="nucleotide sequence ID" value="NZ_CP012713.1"/>
</dbReference>
<evidence type="ECO:0000313" key="1">
    <source>
        <dbReference type="EMBL" id="ALF18717.1"/>
    </source>
</evidence>
<accession>A0A0M4RYH2</accession>
<proteinExistence type="predicted"/>
<dbReference type="Proteomes" id="UP000063147">
    <property type="component" value="Chromosome"/>
</dbReference>
<protein>
    <submittedName>
        <fullName evidence="1">Uncharacterized protein</fullName>
    </submittedName>
</protein>
<dbReference type="PATRIC" id="fig|76859.3.peg.2279"/>
<evidence type="ECO:0000313" key="2">
    <source>
        <dbReference type="Proteomes" id="UP000063147"/>
    </source>
</evidence>